<dbReference type="Proteomes" id="UP000683246">
    <property type="component" value="Chromosome"/>
</dbReference>
<feature type="domain" description="Enoyl reductase (ER)" evidence="1">
    <location>
        <begin position="18"/>
        <end position="329"/>
    </location>
</feature>
<sequence>MKQDKFKAMQIKEHENNTFTRSIVYRSVKDLPDGDVLIQVKYSSLNYKDALSATGNKGVTKIYPHTPGIDASGIVVESKTPAFKHGDEVLVTGYDLGMNTPGGYGQYIRVPADWVVLLPPNLSLKESQIYGTAGFTAGLSVNKIIESGIEPEDGELLVTGATGGVGSIAVRILSKLGYHVIASTGKSQQKVTLLDMGAKDIILREAIDDASGKALLKARWAGVIDVVGGNTLATAIKSTQYGGSVTCCGNIASHKFTTSVYPFILRGVSLFGIDSGICPMPLRRKIWNLLANEWKPNNLDIDTEVIALEELDIKIDRILQGKNKGRTLVDMQM</sequence>
<dbReference type="InterPro" id="IPR020843">
    <property type="entry name" value="ER"/>
</dbReference>
<dbReference type="InterPro" id="IPR051397">
    <property type="entry name" value="Zn-ADH-like_protein"/>
</dbReference>
<dbReference type="Gene3D" id="3.90.180.10">
    <property type="entry name" value="Medium-chain alcohol dehydrogenases, catalytic domain"/>
    <property type="match status" value="1"/>
</dbReference>
<proteinExistence type="predicted"/>
<dbReference type="NCBIfam" id="TIGR02823">
    <property type="entry name" value="oxido_YhdH"/>
    <property type="match status" value="1"/>
</dbReference>
<dbReference type="Pfam" id="PF00107">
    <property type="entry name" value="ADH_zinc_N"/>
    <property type="match status" value="1"/>
</dbReference>
<dbReference type="KEGG" id="vpy:HZI73_19305"/>
<organism evidence="2 3">
    <name type="scientific">Vallitalea pronyensis</name>
    <dbReference type="NCBI Taxonomy" id="1348613"/>
    <lineage>
        <taxon>Bacteria</taxon>
        <taxon>Bacillati</taxon>
        <taxon>Bacillota</taxon>
        <taxon>Clostridia</taxon>
        <taxon>Lachnospirales</taxon>
        <taxon>Vallitaleaceae</taxon>
        <taxon>Vallitalea</taxon>
    </lineage>
</organism>
<dbReference type="RefSeq" id="WP_212695005.1">
    <property type="nucleotide sequence ID" value="NZ_CP058649.1"/>
</dbReference>
<dbReference type="InterPro" id="IPR013154">
    <property type="entry name" value="ADH-like_N"/>
</dbReference>
<dbReference type="InterPro" id="IPR011032">
    <property type="entry name" value="GroES-like_sf"/>
</dbReference>
<gene>
    <name evidence="2" type="ORF">HZI73_19305</name>
</gene>
<dbReference type="Gene3D" id="3.40.50.720">
    <property type="entry name" value="NAD(P)-binding Rossmann-like Domain"/>
    <property type="match status" value="1"/>
</dbReference>
<dbReference type="PANTHER" id="PTHR43677:SF1">
    <property type="entry name" value="ACRYLYL-COA REDUCTASE ACUI-RELATED"/>
    <property type="match status" value="1"/>
</dbReference>
<dbReference type="InterPro" id="IPR036291">
    <property type="entry name" value="NAD(P)-bd_dom_sf"/>
</dbReference>
<evidence type="ECO:0000313" key="3">
    <source>
        <dbReference type="Proteomes" id="UP000683246"/>
    </source>
</evidence>
<protein>
    <submittedName>
        <fullName evidence="2">YhdH/YhfP family quinone oxidoreductase</fullName>
    </submittedName>
</protein>
<dbReference type="EMBL" id="CP058649">
    <property type="protein sequence ID" value="QUI24311.1"/>
    <property type="molecule type" value="Genomic_DNA"/>
</dbReference>
<dbReference type="SMART" id="SM00829">
    <property type="entry name" value="PKS_ER"/>
    <property type="match status" value="1"/>
</dbReference>
<accession>A0A8J8SI74</accession>
<reference evidence="2" key="1">
    <citation type="submission" date="2020-07" db="EMBL/GenBank/DDBJ databases">
        <title>Vallitalea pronyensis genome.</title>
        <authorList>
            <person name="Postec A."/>
        </authorList>
    </citation>
    <scope>NUCLEOTIDE SEQUENCE</scope>
    <source>
        <strain evidence="2">FatNI3</strain>
    </source>
</reference>
<dbReference type="AlphaFoldDB" id="A0A8J8SI74"/>
<dbReference type="InterPro" id="IPR014188">
    <property type="entry name" value="Acrylyl-CoA_reductase_AcuI"/>
</dbReference>
<name>A0A8J8SI74_9FIRM</name>
<evidence type="ECO:0000313" key="2">
    <source>
        <dbReference type="EMBL" id="QUI24311.1"/>
    </source>
</evidence>
<dbReference type="Pfam" id="PF08240">
    <property type="entry name" value="ADH_N"/>
    <property type="match status" value="1"/>
</dbReference>
<dbReference type="GO" id="GO:0043957">
    <property type="term" value="F:acryloyl-CoA reductase (NADPH) activity"/>
    <property type="evidence" value="ECO:0007669"/>
    <property type="project" value="TreeGrafter"/>
</dbReference>
<dbReference type="InterPro" id="IPR013149">
    <property type="entry name" value="ADH-like_C"/>
</dbReference>
<dbReference type="SUPFAM" id="SSF51735">
    <property type="entry name" value="NAD(P)-binding Rossmann-fold domains"/>
    <property type="match status" value="1"/>
</dbReference>
<keyword evidence="3" id="KW-1185">Reference proteome</keyword>
<dbReference type="PANTHER" id="PTHR43677">
    <property type="entry name" value="SHORT-CHAIN DEHYDROGENASE/REDUCTASE"/>
    <property type="match status" value="1"/>
</dbReference>
<dbReference type="SUPFAM" id="SSF50129">
    <property type="entry name" value="GroES-like"/>
    <property type="match status" value="1"/>
</dbReference>
<evidence type="ECO:0000259" key="1">
    <source>
        <dbReference type="SMART" id="SM00829"/>
    </source>
</evidence>
<dbReference type="CDD" id="cd05280">
    <property type="entry name" value="MDR_yhdh_yhfp"/>
    <property type="match status" value="1"/>
</dbReference>